<dbReference type="GO" id="GO:0030154">
    <property type="term" value="P:cell differentiation"/>
    <property type="evidence" value="ECO:0007669"/>
    <property type="project" value="TreeGrafter"/>
</dbReference>
<name>A0A226DI28_FOLCA</name>
<dbReference type="GO" id="GO:0000978">
    <property type="term" value="F:RNA polymerase II cis-regulatory region sequence-specific DNA binding"/>
    <property type="evidence" value="ECO:0007669"/>
    <property type="project" value="TreeGrafter"/>
</dbReference>
<dbReference type="Pfam" id="PF00105">
    <property type="entry name" value="zf-C4"/>
    <property type="match status" value="2"/>
</dbReference>
<dbReference type="AlphaFoldDB" id="A0A226DI28"/>
<evidence type="ECO:0000259" key="10">
    <source>
        <dbReference type="PROSITE" id="PS51030"/>
    </source>
</evidence>
<dbReference type="Pfam" id="PF00104">
    <property type="entry name" value="Hormone_recep"/>
    <property type="match status" value="1"/>
</dbReference>
<sequence>MGKERIFKTNTKHRNTCDYLPAKKFRKSCVQDMPCQVCGDKARSHNYGGISCNCCRSFFQHFVLKNVRKLDSLSSIDDCKFQGNCTIDITTRRNCTSCRIFKCVKIGMVPAWVVSAYQKTLELKQQQMVRVKLIASPKLNAQDSEQIENILKYYNTACEQIPYNFPSREKNEVLTTTKLHILTIGVMSIAIRRFVCFARMIPEFNRLSLHDQTNLLRRSVIEMTILRDVVVFDAEKRTWSSEGHVAEKYPEVHADECTAIWPADLVELGIQFYKRIKINAPDESSVMLLIVVVLFSDYGGGEACSEFEDSPAINAAQEHYAALLQKYLNFVHGEKKGRLVFPRLLCQLMEVTEAAHLHQGPPMDLTEHQVNKMHLHLLELQKIANPSLDVNTASVLYPSTLREDAGAEKECCKKRLRGAKPSVMANNPSTEIQQGQDFPSLIHNFVRNPGEYGIKPYYFEKGPHTGIEKAFMRRMPTLVTNPLDSLVADVSKLSISCNDPCHVCGEKARSYNFGGMSCNCCKSFFRHFVLTNVKDNTSIERFKKDCKFKGDCEIDQLTRKKCKTCRFFKCVKIGMDPNWVLSDFKKIQELKQKSSAGQVEKEPILPITKSPNDEKLTDEDVTRVENISQYYKTACEQIPYMFPSRKKNEVLAEIKNICPHDLTEMHTQLYRRIRTIAPDEASIMLLIAVVLFSDCGLITDGCTEFEDRAAINSAQELYTALLEKYVKFKHGDAKGRLTFAKLLSQLVELTTVCQLHQGLPLNLSEHQVDKMHKHLLELQRKSNISPPPNQKHIVAERNQFRELKKYYRKETSCKSNQPPRVESPEILKPSETARNSEAFQLLIRTFVNVSGEWGIKPANFAHGPHIGINRAFMRRIPELLLDPWDCLVNETNDY</sequence>
<evidence type="ECO:0000256" key="7">
    <source>
        <dbReference type="ARBA" id="ARBA00023163"/>
    </source>
</evidence>
<evidence type="ECO:0000313" key="12">
    <source>
        <dbReference type="EMBL" id="OXA44790.1"/>
    </source>
</evidence>
<dbReference type="InterPro" id="IPR013088">
    <property type="entry name" value="Znf_NHR/GATA"/>
</dbReference>
<dbReference type="STRING" id="158441.A0A226DI28"/>
<dbReference type="PANTHER" id="PTHR24082:SF482">
    <property type="entry name" value="NUCLEAR RECEPTOR"/>
    <property type="match status" value="1"/>
</dbReference>
<keyword evidence="13" id="KW-1185">Reference proteome</keyword>
<reference evidence="12 13" key="1">
    <citation type="submission" date="2015-12" db="EMBL/GenBank/DDBJ databases">
        <title>The genome of Folsomia candida.</title>
        <authorList>
            <person name="Faddeeva A."/>
            <person name="Derks M.F."/>
            <person name="Anvar Y."/>
            <person name="Smit S."/>
            <person name="Van Straalen N."/>
            <person name="Roelofs D."/>
        </authorList>
    </citation>
    <scope>NUCLEOTIDE SEQUENCE [LARGE SCALE GENOMIC DNA]</scope>
    <source>
        <strain evidence="12 13">VU population</strain>
        <tissue evidence="12">Whole body</tissue>
    </source>
</reference>
<gene>
    <name evidence="12" type="ORF">Fcan01_20441</name>
</gene>
<keyword evidence="7" id="KW-0804">Transcription</keyword>
<organism evidence="12 13">
    <name type="scientific">Folsomia candida</name>
    <name type="common">Springtail</name>
    <dbReference type="NCBI Taxonomy" id="158441"/>
    <lineage>
        <taxon>Eukaryota</taxon>
        <taxon>Metazoa</taxon>
        <taxon>Ecdysozoa</taxon>
        <taxon>Arthropoda</taxon>
        <taxon>Hexapoda</taxon>
        <taxon>Collembola</taxon>
        <taxon>Entomobryomorpha</taxon>
        <taxon>Isotomoidea</taxon>
        <taxon>Isotomidae</taxon>
        <taxon>Proisotominae</taxon>
        <taxon>Folsomia</taxon>
    </lineage>
</organism>
<dbReference type="SUPFAM" id="SSF48508">
    <property type="entry name" value="Nuclear receptor ligand-binding domain"/>
    <property type="match status" value="2"/>
</dbReference>
<dbReference type="InterPro" id="IPR035500">
    <property type="entry name" value="NHR-like_dom_sf"/>
</dbReference>
<evidence type="ECO:0000259" key="11">
    <source>
        <dbReference type="PROSITE" id="PS51843"/>
    </source>
</evidence>
<keyword evidence="9" id="KW-0539">Nucleus</keyword>
<dbReference type="PROSITE" id="PS51843">
    <property type="entry name" value="NR_LBD"/>
    <property type="match status" value="1"/>
</dbReference>
<proteinExistence type="predicted"/>
<dbReference type="PROSITE" id="PS51030">
    <property type="entry name" value="NUCLEAR_REC_DBD_2"/>
    <property type="match status" value="2"/>
</dbReference>
<keyword evidence="5" id="KW-0805">Transcription regulation</keyword>
<dbReference type="InterPro" id="IPR050234">
    <property type="entry name" value="Nuclear_hormone_rcpt_NR1"/>
</dbReference>
<accession>A0A226DI28</accession>
<keyword evidence="2" id="KW-0479">Metal-binding</keyword>
<dbReference type="SUPFAM" id="SSF57716">
    <property type="entry name" value="Glucocorticoid receptor-like (DNA-binding domain)"/>
    <property type="match status" value="2"/>
</dbReference>
<feature type="domain" description="NR LBD" evidence="11">
    <location>
        <begin position="142"/>
        <end position="782"/>
    </location>
</feature>
<evidence type="ECO:0000256" key="4">
    <source>
        <dbReference type="ARBA" id="ARBA00022833"/>
    </source>
</evidence>
<evidence type="ECO:0000256" key="2">
    <source>
        <dbReference type="ARBA" id="ARBA00022723"/>
    </source>
</evidence>
<dbReference type="InterPro" id="IPR000536">
    <property type="entry name" value="Nucl_hrmn_rcpt_lig-bd"/>
</dbReference>
<evidence type="ECO:0000256" key="5">
    <source>
        <dbReference type="ARBA" id="ARBA00023015"/>
    </source>
</evidence>
<dbReference type="GO" id="GO:0045944">
    <property type="term" value="P:positive regulation of transcription by RNA polymerase II"/>
    <property type="evidence" value="ECO:0007669"/>
    <property type="project" value="TreeGrafter"/>
</dbReference>
<protein>
    <submittedName>
        <fullName evidence="12">Thyroid hormone receptor alpha-A</fullName>
    </submittedName>
</protein>
<evidence type="ECO:0000313" key="13">
    <source>
        <dbReference type="Proteomes" id="UP000198287"/>
    </source>
</evidence>
<evidence type="ECO:0000256" key="9">
    <source>
        <dbReference type="ARBA" id="ARBA00023242"/>
    </source>
</evidence>
<dbReference type="GO" id="GO:0004879">
    <property type="term" value="F:nuclear receptor activity"/>
    <property type="evidence" value="ECO:0007669"/>
    <property type="project" value="TreeGrafter"/>
</dbReference>
<dbReference type="PRINTS" id="PR00398">
    <property type="entry name" value="STRDHORMONER"/>
</dbReference>
<dbReference type="InterPro" id="IPR001723">
    <property type="entry name" value="Nuclear_hrmn_rcpt"/>
</dbReference>
<comment type="subcellular location">
    <subcellularLocation>
        <location evidence="1">Nucleus</location>
    </subcellularLocation>
</comment>
<dbReference type="Proteomes" id="UP000198287">
    <property type="component" value="Unassembled WGS sequence"/>
</dbReference>
<keyword evidence="3" id="KW-0863">Zinc-finger</keyword>
<evidence type="ECO:0000256" key="3">
    <source>
        <dbReference type="ARBA" id="ARBA00022771"/>
    </source>
</evidence>
<keyword evidence="6" id="KW-0238">DNA-binding</keyword>
<evidence type="ECO:0000256" key="6">
    <source>
        <dbReference type="ARBA" id="ARBA00023125"/>
    </source>
</evidence>
<dbReference type="GO" id="GO:0005634">
    <property type="term" value="C:nucleus"/>
    <property type="evidence" value="ECO:0007669"/>
    <property type="project" value="UniProtKB-SubCell"/>
</dbReference>
<dbReference type="InterPro" id="IPR001628">
    <property type="entry name" value="Znf_hrmn_rcpt"/>
</dbReference>
<dbReference type="GO" id="GO:0000122">
    <property type="term" value="P:negative regulation of transcription by RNA polymerase II"/>
    <property type="evidence" value="ECO:0007669"/>
    <property type="project" value="TreeGrafter"/>
</dbReference>
<feature type="domain" description="Nuclear receptor" evidence="10">
    <location>
        <begin position="498"/>
        <end position="582"/>
    </location>
</feature>
<dbReference type="PANTHER" id="PTHR24082">
    <property type="entry name" value="NUCLEAR HORMONE RECEPTOR"/>
    <property type="match status" value="1"/>
</dbReference>
<dbReference type="SMART" id="SM00430">
    <property type="entry name" value="HOLI"/>
    <property type="match status" value="2"/>
</dbReference>
<evidence type="ECO:0000256" key="8">
    <source>
        <dbReference type="ARBA" id="ARBA00023170"/>
    </source>
</evidence>
<comment type="caution">
    <text evidence="12">The sequence shown here is derived from an EMBL/GenBank/DDBJ whole genome shotgun (WGS) entry which is preliminary data.</text>
</comment>
<dbReference type="PRINTS" id="PR00047">
    <property type="entry name" value="STROIDFINGER"/>
</dbReference>
<dbReference type="OrthoDB" id="10029893at2759"/>
<keyword evidence="4" id="KW-0862">Zinc</keyword>
<dbReference type="OMA" id="TACEQIP"/>
<dbReference type="Gene3D" id="3.30.50.10">
    <property type="entry name" value="Erythroid Transcription Factor GATA-1, subunit A"/>
    <property type="match status" value="2"/>
</dbReference>
<dbReference type="EMBL" id="LNIX01000019">
    <property type="protein sequence ID" value="OXA44790.1"/>
    <property type="molecule type" value="Genomic_DNA"/>
</dbReference>
<dbReference type="SMART" id="SM00399">
    <property type="entry name" value="ZnF_C4"/>
    <property type="match status" value="2"/>
</dbReference>
<evidence type="ECO:0000256" key="1">
    <source>
        <dbReference type="ARBA" id="ARBA00004123"/>
    </source>
</evidence>
<keyword evidence="8 12" id="KW-0675">Receptor</keyword>
<feature type="domain" description="Nuclear receptor" evidence="10">
    <location>
        <begin position="32"/>
        <end position="115"/>
    </location>
</feature>
<dbReference type="GO" id="GO:0008270">
    <property type="term" value="F:zinc ion binding"/>
    <property type="evidence" value="ECO:0007669"/>
    <property type="project" value="UniProtKB-KW"/>
</dbReference>
<dbReference type="Gene3D" id="1.10.565.10">
    <property type="entry name" value="Retinoid X Receptor"/>
    <property type="match status" value="2"/>
</dbReference>